<dbReference type="Pfam" id="PF02492">
    <property type="entry name" value="cobW"/>
    <property type="match status" value="1"/>
</dbReference>
<feature type="domain" description="CobW/HypB/UreG nucleotide-binding" evidence="1">
    <location>
        <begin position="6"/>
        <end position="171"/>
    </location>
</feature>
<dbReference type="InterPro" id="IPR003495">
    <property type="entry name" value="CobW/HypB/UreG_nucleotide-bd"/>
</dbReference>
<dbReference type="InterPro" id="IPR051316">
    <property type="entry name" value="Zinc-reg_GTPase_activator"/>
</dbReference>
<dbReference type="EMBL" id="JACSQG010000002">
    <property type="protein sequence ID" value="MBD7976601.1"/>
    <property type="molecule type" value="Genomic_DNA"/>
</dbReference>
<protein>
    <submittedName>
        <fullName evidence="2">Cobalamin biosynthesis protein CobW</fullName>
    </submittedName>
</protein>
<gene>
    <name evidence="2" type="ORF">H9642_05300</name>
</gene>
<organism evidence="2 3">
    <name type="scientific">Serpens gallinarum</name>
    <dbReference type="NCBI Taxonomy" id="2763075"/>
    <lineage>
        <taxon>Bacteria</taxon>
        <taxon>Pseudomonadati</taxon>
        <taxon>Pseudomonadota</taxon>
        <taxon>Gammaproteobacteria</taxon>
        <taxon>Pseudomonadales</taxon>
        <taxon>Pseudomonadaceae</taxon>
        <taxon>Pseudomonas</taxon>
    </lineage>
</organism>
<dbReference type="SUPFAM" id="SSF52540">
    <property type="entry name" value="P-loop containing nucleoside triphosphate hydrolases"/>
    <property type="match status" value="1"/>
</dbReference>
<dbReference type="RefSeq" id="WP_251835390.1">
    <property type="nucleotide sequence ID" value="NZ_JACSQG010000002.1"/>
</dbReference>
<evidence type="ECO:0000313" key="2">
    <source>
        <dbReference type="EMBL" id="MBD7976601.1"/>
    </source>
</evidence>
<keyword evidence="3" id="KW-1185">Reference proteome</keyword>
<dbReference type="Proteomes" id="UP000611945">
    <property type="component" value="Unassembled WGS sequence"/>
</dbReference>
<comment type="caution">
    <text evidence="2">The sequence shown here is derived from an EMBL/GenBank/DDBJ whole genome shotgun (WGS) entry which is preliminary data.</text>
</comment>
<evidence type="ECO:0000259" key="1">
    <source>
        <dbReference type="Pfam" id="PF02492"/>
    </source>
</evidence>
<sequence length="321" mass="34843">MLNNIPTHLIAGPLGAGKTSLLRQLLAQKPAEERWALLINEFGAIGLDAALLDTGADGVSIAEVAGGCLCCVNGAPFQIGLARLLRRSKPTRLFIEPSGLGHPAELRRQLSAAPWRGVLALQPDVLVLDAAALVAGHELLDSQREALANAGLLLLNKAETLDQASRRQLAQRWPGKTLYWTEQGFLPLDALPQIPVILDGPVDNLPDASARPLGSLWNTPDTPICQSQAGPEGWSIGWRWHPSQRFDTQRVSDWLGDLGWRRAKLVLRASDGWSAANALDGAPLQWQPSAWRRDSRIELIFTHAQDTAALQNALHACRLAD</sequence>
<reference evidence="2 3" key="1">
    <citation type="submission" date="2020-08" db="EMBL/GenBank/DDBJ databases">
        <title>A Genomic Blueprint of the Chicken Gut Microbiome.</title>
        <authorList>
            <person name="Gilroy R."/>
            <person name="Ravi A."/>
            <person name="Getino M."/>
            <person name="Pursley I."/>
            <person name="Horton D.L."/>
            <person name="Alikhan N.-F."/>
            <person name="Baker D."/>
            <person name="Gharbi K."/>
            <person name="Hall N."/>
            <person name="Watson M."/>
            <person name="Adriaenssens E.M."/>
            <person name="Foster-Nyarko E."/>
            <person name="Jarju S."/>
            <person name="Secka A."/>
            <person name="Antonio M."/>
            <person name="Oren A."/>
            <person name="Chaudhuri R."/>
            <person name="La Ragione R.M."/>
            <person name="Hildebrand F."/>
            <person name="Pallen M.J."/>
        </authorList>
    </citation>
    <scope>NUCLEOTIDE SEQUENCE [LARGE SCALE GENOMIC DNA]</scope>
    <source>
        <strain evidence="2 3">Sa2CUA2</strain>
    </source>
</reference>
<dbReference type="PANTHER" id="PTHR13748:SF46">
    <property type="entry name" value="ZINC CHAPERONE YEIR"/>
    <property type="match status" value="1"/>
</dbReference>
<dbReference type="InterPro" id="IPR027417">
    <property type="entry name" value="P-loop_NTPase"/>
</dbReference>
<accession>A0ABR8TLE1</accession>
<dbReference type="Gene3D" id="3.40.50.300">
    <property type="entry name" value="P-loop containing nucleotide triphosphate hydrolases"/>
    <property type="match status" value="1"/>
</dbReference>
<dbReference type="PANTHER" id="PTHR13748">
    <property type="entry name" value="COBW-RELATED"/>
    <property type="match status" value="1"/>
</dbReference>
<evidence type="ECO:0000313" key="3">
    <source>
        <dbReference type="Proteomes" id="UP000611945"/>
    </source>
</evidence>
<name>A0ABR8TLE1_9PSED</name>
<proteinExistence type="predicted"/>